<name>A0A5C5XJR5_9PLAN</name>
<evidence type="ECO:0000313" key="9">
    <source>
        <dbReference type="Proteomes" id="UP000316095"/>
    </source>
</evidence>
<dbReference type="InterPro" id="IPR036291">
    <property type="entry name" value="NAD(P)-bd_dom_sf"/>
</dbReference>
<dbReference type="UniPathway" id="UPA00124"/>
<dbReference type="Gene3D" id="3.40.50.720">
    <property type="entry name" value="NAD(P)-binding Rossmann-like Domain"/>
    <property type="match status" value="1"/>
</dbReference>
<evidence type="ECO:0000256" key="2">
    <source>
        <dbReference type="ARBA" id="ARBA00010944"/>
    </source>
</evidence>
<feature type="domain" description="RmlD-like substrate binding" evidence="7">
    <location>
        <begin position="10"/>
        <end position="297"/>
    </location>
</feature>
<evidence type="ECO:0000256" key="1">
    <source>
        <dbReference type="ARBA" id="ARBA00004781"/>
    </source>
</evidence>
<dbReference type="GO" id="GO:0008831">
    <property type="term" value="F:dTDP-4-dehydrorhamnose reductase activity"/>
    <property type="evidence" value="ECO:0007669"/>
    <property type="project" value="UniProtKB-EC"/>
</dbReference>
<evidence type="ECO:0000256" key="6">
    <source>
        <dbReference type="RuleBase" id="RU364082"/>
    </source>
</evidence>
<gene>
    <name evidence="8" type="ORF">Pan54_33260</name>
</gene>
<dbReference type="PANTHER" id="PTHR10491">
    <property type="entry name" value="DTDP-4-DEHYDRORHAMNOSE REDUCTASE"/>
    <property type="match status" value="1"/>
</dbReference>
<comment type="similarity">
    <text evidence="2 6">Belongs to the dTDP-4-dehydrorhamnose reductase family.</text>
</comment>
<dbReference type="InterPro" id="IPR005913">
    <property type="entry name" value="dTDP_dehydrorham_reduct"/>
</dbReference>
<reference evidence="8 9" key="1">
    <citation type="submission" date="2019-02" db="EMBL/GenBank/DDBJ databases">
        <title>Deep-cultivation of Planctomycetes and their phenomic and genomic characterization uncovers novel biology.</title>
        <authorList>
            <person name="Wiegand S."/>
            <person name="Jogler M."/>
            <person name="Boedeker C."/>
            <person name="Pinto D."/>
            <person name="Vollmers J."/>
            <person name="Rivas-Marin E."/>
            <person name="Kohn T."/>
            <person name="Peeters S.H."/>
            <person name="Heuer A."/>
            <person name="Rast P."/>
            <person name="Oberbeckmann S."/>
            <person name="Bunk B."/>
            <person name="Jeske O."/>
            <person name="Meyerdierks A."/>
            <person name="Storesund J.E."/>
            <person name="Kallscheuer N."/>
            <person name="Luecker S."/>
            <person name="Lage O.M."/>
            <person name="Pohl T."/>
            <person name="Merkel B.J."/>
            <person name="Hornburger P."/>
            <person name="Mueller R.-W."/>
            <person name="Bruemmer F."/>
            <person name="Labrenz M."/>
            <person name="Spormann A.M."/>
            <person name="Op Den Camp H."/>
            <person name="Overmann J."/>
            <person name="Amann R."/>
            <person name="Jetten M.S.M."/>
            <person name="Mascher T."/>
            <person name="Medema M.H."/>
            <person name="Devos D.P."/>
            <person name="Kaster A.-K."/>
            <person name="Ovreas L."/>
            <person name="Rohde M."/>
            <person name="Galperin M.Y."/>
            <person name="Jogler C."/>
        </authorList>
    </citation>
    <scope>NUCLEOTIDE SEQUENCE [LARGE SCALE GENOMIC DNA]</scope>
    <source>
        <strain evidence="8 9">Pan54</strain>
    </source>
</reference>
<dbReference type="PANTHER" id="PTHR10491:SF4">
    <property type="entry name" value="METHIONINE ADENOSYLTRANSFERASE 2 SUBUNIT BETA"/>
    <property type="match status" value="1"/>
</dbReference>
<dbReference type="Proteomes" id="UP000316095">
    <property type="component" value="Unassembled WGS sequence"/>
</dbReference>
<evidence type="ECO:0000256" key="4">
    <source>
        <dbReference type="ARBA" id="ARBA00017099"/>
    </source>
</evidence>
<dbReference type="GO" id="GO:0048270">
    <property type="term" value="F:methionine adenosyltransferase regulator activity"/>
    <property type="evidence" value="ECO:0007669"/>
    <property type="project" value="TreeGrafter"/>
</dbReference>
<evidence type="ECO:0000256" key="5">
    <source>
        <dbReference type="ARBA" id="ARBA00048200"/>
    </source>
</evidence>
<keyword evidence="6" id="KW-0560">Oxidoreductase</keyword>
<evidence type="ECO:0000259" key="7">
    <source>
        <dbReference type="Pfam" id="PF04321"/>
    </source>
</evidence>
<sequence>MQGGYRLNTLIIFGVDTVAGSNLAESFSSSYHVIGICERNAPEIANCEILSGGAVTSQIGKLLDDLKPERLIDASSAGDSAWNPQATVGSEDQCQTSANLATACAERKIPFTLISSDAVLTGPWMFHEESSEECCTSIIGQRLLKLEQHVQAVSPEALIVRTHLFGWCQSTENTGWIEEMLEDMLRGKMNSQWSQPGYATPIIVSEFATILSRAFEENLTGLYHIAGAERVNRIQFARRLAQQFDICWYGSGTNTSHYTDAERRSFGCGESSLQTRAIRRELCVAMPTLAESTQVLCDQSQSVLFPMNREQPVSRAA</sequence>
<comment type="pathway">
    <text evidence="1 6">Carbohydrate biosynthesis; dTDP-L-rhamnose biosynthesis.</text>
</comment>
<accession>A0A5C5XJR5</accession>
<dbReference type="SUPFAM" id="SSF51735">
    <property type="entry name" value="NAD(P)-binding Rossmann-fold domains"/>
    <property type="match status" value="1"/>
</dbReference>
<evidence type="ECO:0000313" key="8">
    <source>
        <dbReference type="EMBL" id="TWT62583.1"/>
    </source>
</evidence>
<comment type="function">
    <text evidence="6">Catalyzes the reduction of dTDP-6-deoxy-L-lyxo-4-hexulose to yield dTDP-L-rhamnose.</text>
</comment>
<keyword evidence="6" id="KW-0521">NADP</keyword>
<dbReference type="GO" id="GO:0048269">
    <property type="term" value="C:methionine adenosyltransferase complex"/>
    <property type="evidence" value="ECO:0007669"/>
    <property type="project" value="TreeGrafter"/>
</dbReference>
<dbReference type="GO" id="GO:0019305">
    <property type="term" value="P:dTDP-rhamnose biosynthetic process"/>
    <property type="evidence" value="ECO:0007669"/>
    <property type="project" value="UniProtKB-UniPathway"/>
</dbReference>
<dbReference type="AlphaFoldDB" id="A0A5C5XJR5"/>
<dbReference type="Pfam" id="PF04321">
    <property type="entry name" value="RmlD_sub_bind"/>
    <property type="match status" value="1"/>
</dbReference>
<dbReference type="EMBL" id="SJPG01000001">
    <property type="protein sequence ID" value="TWT62583.1"/>
    <property type="molecule type" value="Genomic_DNA"/>
</dbReference>
<dbReference type="InterPro" id="IPR029903">
    <property type="entry name" value="RmlD-like-bd"/>
</dbReference>
<keyword evidence="9" id="KW-1185">Reference proteome</keyword>
<dbReference type="GO" id="GO:0006556">
    <property type="term" value="P:S-adenosylmethionine biosynthetic process"/>
    <property type="evidence" value="ECO:0007669"/>
    <property type="project" value="TreeGrafter"/>
</dbReference>
<proteinExistence type="inferred from homology"/>
<comment type="caution">
    <text evidence="8">The sequence shown here is derived from an EMBL/GenBank/DDBJ whole genome shotgun (WGS) entry which is preliminary data.</text>
</comment>
<dbReference type="EC" id="1.1.1.133" evidence="3 6"/>
<organism evidence="8 9">
    <name type="scientific">Rubinisphaera italica</name>
    <dbReference type="NCBI Taxonomy" id="2527969"/>
    <lineage>
        <taxon>Bacteria</taxon>
        <taxon>Pseudomonadati</taxon>
        <taxon>Planctomycetota</taxon>
        <taxon>Planctomycetia</taxon>
        <taxon>Planctomycetales</taxon>
        <taxon>Planctomycetaceae</taxon>
        <taxon>Rubinisphaera</taxon>
    </lineage>
</organism>
<comment type="catalytic activity">
    <reaction evidence="5">
        <text>dTDP-beta-L-rhamnose + NADP(+) = dTDP-4-dehydro-beta-L-rhamnose + NADPH + H(+)</text>
        <dbReference type="Rhea" id="RHEA:21796"/>
        <dbReference type="ChEBI" id="CHEBI:15378"/>
        <dbReference type="ChEBI" id="CHEBI:57510"/>
        <dbReference type="ChEBI" id="CHEBI:57783"/>
        <dbReference type="ChEBI" id="CHEBI:58349"/>
        <dbReference type="ChEBI" id="CHEBI:62830"/>
        <dbReference type="EC" id="1.1.1.133"/>
    </reaction>
</comment>
<evidence type="ECO:0000256" key="3">
    <source>
        <dbReference type="ARBA" id="ARBA00012929"/>
    </source>
</evidence>
<protein>
    <recommendedName>
        <fullName evidence="4 6">dTDP-4-dehydrorhamnose reductase</fullName>
        <ecNumber evidence="3 6">1.1.1.133</ecNumber>
    </recommendedName>
</protein>